<dbReference type="SUPFAM" id="SSF53613">
    <property type="entry name" value="Ribokinase-like"/>
    <property type="match status" value="1"/>
</dbReference>
<dbReference type="InterPro" id="IPR029056">
    <property type="entry name" value="Ribokinase-like"/>
</dbReference>
<dbReference type="PANTHER" id="PTHR10584:SF166">
    <property type="entry name" value="RIBOKINASE"/>
    <property type="match status" value="1"/>
</dbReference>
<evidence type="ECO:0000259" key="3">
    <source>
        <dbReference type="Pfam" id="PF00294"/>
    </source>
</evidence>
<dbReference type="EMBL" id="DF967972">
    <property type="protein sequence ID" value="GAP14801.1"/>
    <property type="molecule type" value="Genomic_DNA"/>
</dbReference>
<evidence type="ECO:0000313" key="4">
    <source>
        <dbReference type="EMBL" id="GAP14801.1"/>
    </source>
</evidence>
<dbReference type="AlphaFoldDB" id="A0A0S7BLI8"/>
<accession>A0A0S7BLI8</accession>
<gene>
    <name evidence="4" type="ORF">LARV_02577</name>
</gene>
<evidence type="ECO:0000256" key="2">
    <source>
        <dbReference type="ARBA" id="ARBA00022777"/>
    </source>
</evidence>
<dbReference type="Pfam" id="PF00294">
    <property type="entry name" value="PfkB"/>
    <property type="match status" value="1"/>
</dbReference>
<dbReference type="InterPro" id="IPR011611">
    <property type="entry name" value="PfkB_dom"/>
</dbReference>
<dbReference type="GO" id="GO:0016301">
    <property type="term" value="F:kinase activity"/>
    <property type="evidence" value="ECO:0007669"/>
    <property type="project" value="UniProtKB-KW"/>
</dbReference>
<evidence type="ECO:0000256" key="1">
    <source>
        <dbReference type="ARBA" id="ARBA00022679"/>
    </source>
</evidence>
<dbReference type="RefSeq" id="WP_075074029.1">
    <property type="nucleotide sequence ID" value="NZ_DF967972.1"/>
</dbReference>
<dbReference type="Proteomes" id="UP000055060">
    <property type="component" value="Unassembled WGS sequence"/>
</dbReference>
<dbReference type="PANTHER" id="PTHR10584">
    <property type="entry name" value="SUGAR KINASE"/>
    <property type="match status" value="1"/>
</dbReference>
<sequence>MNKPILVSGLINIETALRISSFPLEYFSVTYPFFGISSSVSGVGYNIAKALTVLGDRVRFLSIIGQDIAAQQVRARLIEENIAWKYVLNQSGQTAQSVILFDESGRRQIHTDLKNIQELTYPLDLFDQAVEDADICALCNINYSRPLLQRAKSAGRRVATDVHTISDLEDEYNRDFMQAADILFQSDERLPVSPEDWVCRIWNRYPAEIVVVGLGKQGALLGLRNDHALVRIPAVRTRPIVNTIGAGDALFSSFLHGFNQGVLPFEALQKAVVFASYKIGVTSASDGFLTAQALEACCAEIHSAGAA</sequence>
<dbReference type="STRING" id="360412.LARV_02577"/>
<organism evidence="4">
    <name type="scientific">Longilinea arvoryzae</name>
    <dbReference type="NCBI Taxonomy" id="360412"/>
    <lineage>
        <taxon>Bacteria</taxon>
        <taxon>Bacillati</taxon>
        <taxon>Chloroflexota</taxon>
        <taxon>Anaerolineae</taxon>
        <taxon>Anaerolineales</taxon>
        <taxon>Anaerolineaceae</taxon>
        <taxon>Longilinea</taxon>
    </lineage>
</organism>
<keyword evidence="5" id="KW-1185">Reference proteome</keyword>
<name>A0A0S7BLI8_9CHLR</name>
<keyword evidence="1" id="KW-0808">Transferase</keyword>
<keyword evidence="2 4" id="KW-0418">Kinase</keyword>
<feature type="domain" description="Carbohydrate kinase PfkB" evidence="3">
    <location>
        <begin position="36"/>
        <end position="286"/>
    </location>
</feature>
<dbReference type="OrthoDB" id="9813569at2"/>
<reference evidence="4" key="1">
    <citation type="submission" date="2015-07" db="EMBL/GenBank/DDBJ databases">
        <title>Draft Genome Sequences of Anaerolinea thermolimosa IMO-1, Bellilinea caldifistulae GOMI-1, Leptolinea tardivitalis YMTK-2, Levilinea saccharolytica KIBI-1,Longilinea arvoryzae KOME-1, Previously Described as Members of the Anaerolineaceae (Chloroflexi).</title>
        <authorList>
            <person name="Sekiguchi Y."/>
            <person name="Ohashi A."/>
            <person name="Matsuura N."/>
            <person name="Tourlousse M.D."/>
        </authorList>
    </citation>
    <scope>NUCLEOTIDE SEQUENCE [LARGE SCALE GENOMIC DNA]</scope>
    <source>
        <strain evidence="4">KOME-1</strain>
    </source>
</reference>
<protein>
    <submittedName>
        <fullName evidence="4">Sugar kinase, ribokinase family</fullName>
    </submittedName>
</protein>
<proteinExistence type="predicted"/>
<dbReference type="Gene3D" id="3.40.1190.20">
    <property type="match status" value="1"/>
</dbReference>
<evidence type="ECO:0000313" key="5">
    <source>
        <dbReference type="Proteomes" id="UP000055060"/>
    </source>
</evidence>
<dbReference type="GO" id="GO:0005829">
    <property type="term" value="C:cytosol"/>
    <property type="evidence" value="ECO:0007669"/>
    <property type="project" value="TreeGrafter"/>
</dbReference>